<keyword evidence="6 7" id="KW-0472">Membrane</keyword>
<dbReference type="EC" id="2.3.2.3" evidence="7"/>
<feature type="transmembrane region" description="Helical" evidence="7">
    <location>
        <begin position="337"/>
        <end position="360"/>
    </location>
</feature>
<reference evidence="8 9" key="1">
    <citation type="submission" date="2017-04" db="EMBL/GenBank/DDBJ databases">
        <authorList>
            <person name="Afonso C.L."/>
            <person name="Miller P.J."/>
            <person name="Scott M.A."/>
            <person name="Spackman E."/>
            <person name="Goraichik I."/>
            <person name="Dimitrov K.M."/>
            <person name="Suarez D.L."/>
            <person name="Swayne D.E."/>
        </authorList>
    </citation>
    <scope>NUCLEOTIDE SEQUENCE [LARGE SCALE GENOMIC DNA]</scope>
    <source>
        <strain evidence="8 9">11</strain>
    </source>
</reference>
<keyword evidence="9" id="KW-1185">Reference proteome</keyword>
<dbReference type="GO" id="GO:0005886">
    <property type="term" value="C:plasma membrane"/>
    <property type="evidence" value="ECO:0007669"/>
    <property type="project" value="UniProtKB-SubCell"/>
</dbReference>
<feature type="transmembrane region" description="Helical" evidence="7">
    <location>
        <begin position="238"/>
        <end position="268"/>
    </location>
</feature>
<evidence type="ECO:0000313" key="8">
    <source>
        <dbReference type="EMBL" id="SMG23667.1"/>
    </source>
</evidence>
<evidence type="ECO:0000256" key="7">
    <source>
        <dbReference type="RuleBase" id="RU363042"/>
    </source>
</evidence>
<feature type="transmembrane region" description="Helical" evidence="7">
    <location>
        <begin position="135"/>
        <end position="160"/>
    </location>
</feature>
<feature type="transmembrane region" description="Helical" evidence="7">
    <location>
        <begin position="20"/>
        <end position="37"/>
    </location>
</feature>
<dbReference type="EMBL" id="FXAZ01000001">
    <property type="protein sequence ID" value="SMG23667.1"/>
    <property type="molecule type" value="Genomic_DNA"/>
</dbReference>
<gene>
    <name evidence="7" type="primary">mprF</name>
    <name evidence="8" type="ORF">SAMN06295960_1330</name>
</gene>
<feature type="transmembrane region" description="Helical" evidence="7">
    <location>
        <begin position="504"/>
        <end position="526"/>
    </location>
</feature>
<dbReference type="GO" id="GO:0006629">
    <property type="term" value="P:lipid metabolic process"/>
    <property type="evidence" value="ECO:0007669"/>
    <property type="project" value="UniProtKB-KW"/>
</dbReference>
<feature type="transmembrane region" description="Helical" evidence="7">
    <location>
        <begin position="205"/>
        <end position="226"/>
    </location>
</feature>
<comment type="catalytic activity">
    <reaction evidence="7">
        <text>L-lysyl-tRNA(Lys) + a 1,2-diacyl-sn-glycero-3-phospho-(1'-sn-glycerol) = a 1,2-diacyl-sn-glycero-3-phospho-1'-(3'-O-L-lysyl)-sn-glycerol + tRNA(Lys)</text>
        <dbReference type="Rhea" id="RHEA:10668"/>
        <dbReference type="Rhea" id="RHEA-COMP:9696"/>
        <dbReference type="Rhea" id="RHEA-COMP:9697"/>
        <dbReference type="ChEBI" id="CHEBI:64716"/>
        <dbReference type="ChEBI" id="CHEBI:75792"/>
        <dbReference type="ChEBI" id="CHEBI:78442"/>
        <dbReference type="ChEBI" id="CHEBI:78529"/>
        <dbReference type="EC" id="2.3.2.3"/>
    </reaction>
</comment>
<comment type="similarity">
    <text evidence="7">Belongs to the LPG synthase family.</text>
</comment>
<dbReference type="GO" id="GO:0046677">
    <property type="term" value="P:response to antibiotic"/>
    <property type="evidence" value="ECO:0007669"/>
    <property type="project" value="UniProtKB-KW"/>
</dbReference>
<feature type="transmembrane region" description="Helical" evidence="7">
    <location>
        <begin position="100"/>
        <end position="123"/>
    </location>
</feature>
<feature type="transmembrane region" description="Helical" evidence="7">
    <location>
        <begin position="288"/>
        <end position="311"/>
    </location>
</feature>
<dbReference type="STRING" id="1852522.SAMN06295960_1330"/>
<dbReference type="InterPro" id="IPR051211">
    <property type="entry name" value="PG_lysyltransferase"/>
</dbReference>
<dbReference type="Pfam" id="PF03706">
    <property type="entry name" value="LPG_synthase_TM"/>
    <property type="match status" value="1"/>
</dbReference>
<evidence type="ECO:0000256" key="5">
    <source>
        <dbReference type="ARBA" id="ARBA00022989"/>
    </source>
</evidence>
<organism evidence="8 9">
    <name type="scientific">Paenibacillus aquistagni</name>
    <dbReference type="NCBI Taxonomy" id="1852522"/>
    <lineage>
        <taxon>Bacteria</taxon>
        <taxon>Bacillati</taxon>
        <taxon>Bacillota</taxon>
        <taxon>Bacilli</taxon>
        <taxon>Bacillales</taxon>
        <taxon>Paenibacillaceae</taxon>
        <taxon>Paenibacillus</taxon>
    </lineage>
</organism>
<keyword evidence="2" id="KW-1003">Cell membrane</keyword>
<name>A0A1X7J7G5_9BACL</name>
<evidence type="ECO:0000256" key="6">
    <source>
        <dbReference type="ARBA" id="ARBA00023136"/>
    </source>
</evidence>
<dbReference type="InterPro" id="IPR022791">
    <property type="entry name" value="L-PG_synthase/AglD"/>
</dbReference>
<feature type="transmembrane region" description="Helical" evidence="7">
    <location>
        <begin position="411"/>
        <end position="428"/>
    </location>
</feature>
<proteinExistence type="inferred from homology"/>
<comment type="function">
    <text evidence="7">Catalyzes the transfer of a lysyl group from L-lysyl-tRNA(Lys) to membrane-bound phosphatidylglycerol (PG), which produces lysylphosphatidylglycerol (LPG), a major component of the bacterial membrane with a positive net charge. LPG synthesis contributes to bacterial virulence as it is involved in the resistance mechanism against cationic antimicrobial peptides (CAMP) produces by the host's immune system (defensins, cathelicidins) and by the competing microorganisms.</text>
</comment>
<keyword evidence="7" id="KW-0443">Lipid metabolism</keyword>
<dbReference type="Proteomes" id="UP000193834">
    <property type="component" value="Unassembled WGS sequence"/>
</dbReference>
<protein>
    <recommendedName>
        <fullName evidence="7">Phosphatidylglycerol lysyltransferase</fullName>
        <ecNumber evidence="7">2.3.2.3</ecNumber>
    </recommendedName>
    <alternativeName>
        <fullName evidence="7">Lysylphosphatidylglycerol synthase</fullName>
    </alternativeName>
</protein>
<sequence>MNAFQAKLHALIRQPWLKKSLKIVFPIAVIVFVFIQGKKELSQFSISESLHAIRLLSSERFTALIILGMLAVATMYGYDWLLTRSIGKKFRAAKIFRTSWIANTFNGIFGFGGVVGVGVRSILYRENDKDASKLLISLAWMAPSMISGLSLLSIAVLVGILPVHNVLVGRGWMWIVLIVVASLLPIYLVSSRWKGKQHANMGLTFGYTLVSFIEWVAAGTVVYVILHSLHAPVAYIDVLAVYVISAVAGIVSMVPGGFGAFDIMYLVGMQSIGVEDHLVFTGLLLFRIVYYFIPFGLGLIFAAFEFGGVAVKRWEEHPRIGTYIETGSILWFIQRSFWMSLSSWSTTILLLMTSLFLLLYGVTVPVPGTSFMYVSWTHGSIFPLLNGIVVGCAFLNLIVLKGVFERTLRAYYTLLISLALCTVATFLLGTSLRHSLWLLGMLWFMYLLRNQFTRVRYPVNPFGTIIMTMGIVLFGWLYIIVGNELSMLHDSIQFGAFLQSQQEWFATLGIAAVVFLVLYILGWMLFEYRQEETFGRAWRAADNEQFRHVQHGWLYLSLSQRRVYESVVEGVSFPLIIKGRRVYILGQPLIEKNKRAEALTDLYATADRYGYHLIFLHVDTEWMPILLDYGNDFFKIGEKASLQMAGIIEEAVYDPNTIERYDFPLDQSVKQHLMNSLSQWPNMDQHDRYNMELALEIPYSDYRLFISKPRNGQVWNGAAIVRIDQVKKRLMIEDLRTTCLTDSVEPIESTEVEQHLLHTLYQWAQHLGYSTIESGFVPLSHLESSVAPMSWTERTAIAMYRRLRKVYMLSNQRHRFERWSGQEWQSQYIAYPKRMSLISLMWRLSGWIGRSYHRDQALKRKPEKLRKLRLDQEPTT</sequence>
<feature type="transmembrane region" description="Helical" evidence="7">
    <location>
        <begin position="462"/>
        <end position="481"/>
    </location>
</feature>
<dbReference type="GO" id="GO:0055091">
    <property type="term" value="P:phospholipid homeostasis"/>
    <property type="evidence" value="ECO:0007669"/>
    <property type="project" value="TreeGrafter"/>
</dbReference>
<dbReference type="PANTHER" id="PTHR34697">
    <property type="entry name" value="PHOSPHATIDYLGLYCEROL LYSYLTRANSFERASE"/>
    <property type="match status" value="1"/>
</dbReference>
<dbReference type="PANTHER" id="PTHR34697:SF2">
    <property type="entry name" value="PHOSPHATIDYLGLYCEROL LYSYLTRANSFERASE"/>
    <property type="match status" value="1"/>
</dbReference>
<feature type="transmembrane region" description="Helical" evidence="7">
    <location>
        <begin position="61"/>
        <end position="79"/>
    </location>
</feature>
<accession>A0A1X7J7G5</accession>
<evidence type="ECO:0000256" key="3">
    <source>
        <dbReference type="ARBA" id="ARBA00022679"/>
    </source>
</evidence>
<feature type="transmembrane region" description="Helical" evidence="7">
    <location>
        <begin position="380"/>
        <end position="399"/>
    </location>
</feature>
<evidence type="ECO:0000256" key="1">
    <source>
        <dbReference type="ARBA" id="ARBA00004651"/>
    </source>
</evidence>
<evidence type="ECO:0000256" key="4">
    <source>
        <dbReference type="ARBA" id="ARBA00022692"/>
    </source>
</evidence>
<evidence type="ECO:0000256" key="2">
    <source>
        <dbReference type="ARBA" id="ARBA00022475"/>
    </source>
</evidence>
<keyword evidence="4 7" id="KW-0812">Transmembrane</keyword>
<keyword evidence="7" id="KW-0046">Antibiotic resistance</keyword>
<feature type="transmembrane region" description="Helical" evidence="7">
    <location>
        <begin position="434"/>
        <end position="450"/>
    </location>
</feature>
<keyword evidence="3 7" id="KW-0808">Transferase</keyword>
<dbReference type="RefSeq" id="WP_085493482.1">
    <property type="nucleotide sequence ID" value="NZ_FXAZ01000001.1"/>
</dbReference>
<dbReference type="AlphaFoldDB" id="A0A1X7J7G5"/>
<keyword evidence="5 7" id="KW-1133">Transmembrane helix</keyword>
<feature type="transmembrane region" description="Helical" evidence="7">
    <location>
        <begin position="172"/>
        <end position="193"/>
    </location>
</feature>
<comment type="subcellular location">
    <subcellularLocation>
        <location evidence="1 7">Cell membrane</location>
        <topology evidence="1 7">Multi-pass membrane protein</topology>
    </subcellularLocation>
</comment>
<dbReference type="OrthoDB" id="145485at2"/>
<evidence type="ECO:0000313" key="9">
    <source>
        <dbReference type="Proteomes" id="UP000193834"/>
    </source>
</evidence>
<dbReference type="GO" id="GO:0050071">
    <property type="term" value="F:phosphatidylglycerol lysyltransferase activity"/>
    <property type="evidence" value="ECO:0007669"/>
    <property type="project" value="UniProtKB-EC"/>
</dbReference>